<feature type="compositionally biased region" description="Low complexity" evidence="1">
    <location>
        <begin position="126"/>
        <end position="138"/>
    </location>
</feature>
<protein>
    <submittedName>
        <fullName evidence="2">Uncharacterized protein</fullName>
    </submittedName>
</protein>
<name>A0ABT0RV38_9SPHN</name>
<evidence type="ECO:0000256" key="1">
    <source>
        <dbReference type="SAM" id="MobiDB-lite"/>
    </source>
</evidence>
<reference evidence="2 3" key="1">
    <citation type="submission" date="2022-05" db="EMBL/GenBank/DDBJ databases">
        <authorList>
            <person name="Jo J.-H."/>
            <person name="Im W.-T."/>
        </authorList>
    </citation>
    <scope>NUCLEOTIDE SEQUENCE [LARGE SCALE GENOMIC DNA]</scope>
    <source>
        <strain evidence="2 3">NSE70-1</strain>
    </source>
</reference>
<organism evidence="2 3">
    <name type="scientific">Sphingomonas caseinilyticus</name>
    <dbReference type="NCBI Taxonomy" id="2908205"/>
    <lineage>
        <taxon>Bacteria</taxon>
        <taxon>Pseudomonadati</taxon>
        <taxon>Pseudomonadota</taxon>
        <taxon>Alphaproteobacteria</taxon>
        <taxon>Sphingomonadales</taxon>
        <taxon>Sphingomonadaceae</taxon>
        <taxon>Sphingomonas</taxon>
    </lineage>
</organism>
<keyword evidence="3" id="KW-1185">Reference proteome</keyword>
<feature type="region of interest" description="Disordered" evidence="1">
    <location>
        <begin position="1"/>
        <end position="20"/>
    </location>
</feature>
<dbReference type="RefSeq" id="WP_249904064.1">
    <property type="nucleotide sequence ID" value="NZ_JAMGBA010000002.1"/>
</dbReference>
<comment type="caution">
    <text evidence="2">The sequence shown here is derived from an EMBL/GenBank/DDBJ whole genome shotgun (WGS) entry which is preliminary data.</text>
</comment>
<accession>A0ABT0RV38</accession>
<gene>
    <name evidence="2" type="ORF">LZ496_07710</name>
</gene>
<evidence type="ECO:0000313" key="3">
    <source>
        <dbReference type="Proteomes" id="UP001203410"/>
    </source>
</evidence>
<dbReference type="Proteomes" id="UP001203410">
    <property type="component" value="Unassembled WGS sequence"/>
</dbReference>
<proteinExistence type="predicted"/>
<feature type="compositionally biased region" description="Pro residues" evidence="1">
    <location>
        <begin position="1"/>
        <end position="13"/>
    </location>
</feature>
<feature type="region of interest" description="Disordered" evidence="1">
    <location>
        <begin position="114"/>
        <end position="147"/>
    </location>
</feature>
<sequence>MTPPNLTAPPATGPSPDAIPDFATLAADPEIAPLLSFEPVVRKVRRPDGWTDELQRELIARLAATGTVQAAVWQMGKHSTGAEALYKTPTATSFRASWDAAVIIGRRRNGLDSRPPYAGPVPGITRRGASAGPAAMAAPDDDREEESAEEKFRMVEHLFVKWLGKVEQEREARLNGDVVAADLYLRQLTFFEVAFDLVAEGIGMDAFTLMSQFRRGGLSIVEIAATPFSQLLDEKRRELWAKMEEPKRPEYPPARYLVSKPGFFTQSGHQALSKEQKELPPRDQEHALKRLWAEEAEKQLAWERSQIGPNAI</sequence>
<evidence type="ECO:0000313" key="2">
    <source>
        <dbReference type="EMBL" id="MCL6698671.1"/>
    </source>
</evidence>
<dbReference type="EMBL" id="JAMGBA010000002">
    <property type="protein sequence ID" value="MCL6698671.1"/>
    <property type="molecule type" value="Genomic_DNA"/>
</dbReference>